<reference evidence="1 2" key="1">
    <citation type="journal article" date="2022" name="bioRxiv">
        <title>The genome of the oomycete Peronosclerospora sorghi, a cosmopolitan pathogen of maize and sorghum, is inflated with dispersed pseudogenes.</title>
        <authorList>
            <person name="Fletcher K."/>
            <person name="Martin F."/>
            <person name="Isakeit T."/>
            <person name="Cavanaugh K."/>
            <person name="Magill C."/>
            <person name="Michelmore R."/>
        </authorList>
    </citation>
    <scope>NUCLEOTIDE SEQUENCE [LARGE SCALE GENOMIC DNA]</scope>
    <source>
        <strain evidence="1">P6</strain>
    </source>
</reference>
<evidence type="ECO:0000313" key="2">
    <source>
        <dbReference type="Proteomes" id="UP001163321"/>
    </source>
</evidence>
<keyword evidence="2" id="KW-1185">Reference proteome</keyword>
<name>A0ACC0WWJ3_9STRA</name>
<evidence type="ECO:0000313" key="1">
    <source>
        <dbReference type="EMBL" id="KAI9922218.1"/>
    </source>
</evidence>
<comment type="caution">
    <text evidence="1">The sequence shown here is derived from an EMBL/GenBank/DDBJ whole genome shotgun (WGS) entry which is preliminary data.</text>
</comment>
<organism evidence="1 2">
    <name type="scientific">Peronosclerospora sorghi</name>
    <dbReference type="NCBI Taxonomy" id="230839"/>
    <lineage>
        <taxon>Eukaryota</taxon>
        <taxon>Sar</taxon>
        <taxon>Stramenopiles</taxon>
        <taxon>Oomycota</taxon>
        <taxon>Peronosporomycetes</taxon>
        <taxon>Peronosporales</taxon>
        <taxon>Peronosporaceae</taxon>
        <taxon>Peronosclerospora</taxon>
    </lineage>
</organism>
<proteinExistence type="predicted"/>
<dbReference type="EMBL" id="CM047580">
    <property type="protein sequence ID" value="KAI9922218.1"/>
    <property type="molecule type" value="Genomic_DNA"/>
</dbReference>
<sequence length="247" mass="28377">MSTKRSIPPANVHTTKSKKRRQQSNDSFCLAQGKAHDAILTSQCELVTAQKWTATSGSTTLTEVTTRVAILVPFRDSHPTQRRRAHLNEFVHYMTDYLYRHCAARSASFHIFILEQSLDGRKFNRGKLLNAGFDMTRNEFDIFVFHDVDLLPGDDLSEFYTTVPHAGPMHIARVWERYNECPSYFGGIVAFTRQQFIKVNGFPNNFWGWGGEDNELYSRVVRKKLKVHAPTRRVISHVNSIGELDDR</sequence>
<accession>A0ACC0WWJ3</accession>
<dbReference type="Proteomes" id="UP001163321">
    <property type="component" value="Chromosome 1"/>
</dbReference>
<protein>
    <submittedName>
        <fullName evidence="1">Uncharacterized protein</fullName>
    </submittedName>
</protein>
<gene>
    <name evidence="1" type="ORF">PsorP6_000223</name>
</gene>